<dbReference type="eggNOG" id="KOG1236">
    <property type="taxonomic scope" value="Eukaryota"/>
</dbReference>
<dbReference type="STRING" id="1071381.G8BXN7"/>
<feature type="coiled-coil region" evidence="2">
    <location>
        <begin position="442"/>
        <end position="469"/>
    </location>
</feature>
<dbReference type="GeneID" id="11532902"/>
<keyword evidence="2" id="KW-0175">Coiled coil</keyword>
<dbReference type="Pfam" id="PF03109">
    <property type="entry name" value="ABC1"/>
    <property type="match status" value="1"/>
</dbReference>
<organism evidence="4 5">
    <name type="scientific">Tetrapisispora phaffii (strain ATCC 24235 / CBS 4417 / NBRC 1672 / NRRL Y-8282 / UCD 70-5)</name>
    <name type="common">Yeast</name>
    <name type="synonym">Fabospora phaffii</name>
    <dbReference type="NCBI Taxonomy" id="1071381"/>
    <lineage>
        <taxon>Eukaryota</taxon>
        <taxon>Fungi</taxon>
        <taxon>Dikarya</taxon>
        <taxon>Ascomycota</taxon>
        <taxon>Saccharomycotina</taxon>
        <taxon>Saccharomycetes</taxon>
        <taxon>Saccharomycetales</taxon>
        <taxon>Saccharomycetaceae</taxon>
        <taxon>Tetrapisispora</taxon>
    </lineage>
</organism>
<accession>G8BXN7</accession>
<dbReference type="OMA" id="SMVRTHH"/>
<dbReference type="Proteomes" id="UP000005666">
    <property type="component" value="Chromosome 9"/>
</dbReference>
<dbReference type="HOGENOM" id="CLU_006533_6_0_1"/>
<proteinExistence type="inferred from homology"/>
<name>G8BXN7_TETPH</name>
<evidence type="ECO:0000313" key="4">
    <source>
        <dbReference type="EMBL" id="CCE64665.1"/>
    </source>
</evidence>
<dbReference type="SUPFAM" id="SSF56112">
    <property type="entry name" value="Protein kinase-like (PK-like)"/>
    <property type="match status" value="1"/>
</dbReference>
<dbReference type="AlphaFoldDB" id="G8BXN7"/>
<dbReference type="RefSeq" id="XP_003687099.1">
    <property type="nucleotide sequence ID" value="XM_003687051.1"/>
</dbReference>
<protein>
    <recommendedName>
        <fullName evidence="3">ABC1 atypical kinase-like domain-containing protein</fullName>
    </recommendedName>
</protein>
<reference evidence="4 5" key="1">
    <citation type="journal article" date="2011" name="Proc. Natl. Acad. Sci. U.S.A.">
        <title>Evolutionary erosion of yeast sex chromosomes by mating-type switching accidents.</title>
        <authorList>
            <person name="Gordon J.L."/>
            <person name="Armisen D."/>
            <person name="Proux-Wera E."/>
            <person name="Oheigeartaigh S.S."/>
            <person name="Byrne K.P."/>
            <person name="Wolfe K.H."/>
        </authorList>
    </citation>
    <scope>NUCLEOTIDE SEQUENCE [LARGE SCALE GENOMIC DNA]</scope>
    <source>
        <strain evidence="5">ATCC 24235 / CBS 4417 / NBRC 1672 / NRRL Y-8282 / UCD 70-5</strain>
    </source>
</reference>
<dbReference type="InterPro" id="IPR011009">
    <property type="entry name" value="Kinase-like_dom_sf"/>
</dbReference>
<dbReference type="PANTHER" id="PTHR45890">
    <property type="entry name" value="AARF DOMAIN CONTAINING KINASE 2 (PREDICTED)"/>
    <property type="match status" value="1"/>
</dbReference>
<dbReference type="GO" id="GO:0007005">
    <property type="term" value="P:mitochondrion organization"/>
    <property type="evidence" value="ECO:0007669"/>
    <property type="project" value="EnsemblFungi"/>
</dbReference>
<dbReference type="InterPro" id="IPR052402">
    <property type="entry name" value="ADCK_kinase"/>
</dbReference>
<evidence type="ECO:0000256" key="1">
    <source>
        <dbReference type="ARBA" id="ARBA00009670"/>
    </source>
</evidence>
<keyword evidence="5" id="KW-1185">Reference proteome</keyword>
<dbReference type="CDD" id="cd13971">
    <property type="entry name" value="ADCK2-like"/>
    <property type="match status" value="1"/>
</dbReference>
<dbReference type="EMBL" id="HE612864">
    <property type="protein sequence ID" value="CCE64665.1"/>
    <property type="molecule type" value="Genomic_DNA"/>
</dbReference>
<dbReference type="KEGG" id="tpf:TPHA_0I01610"/>
<evidence type="ECO:0000259" key="3">
    <source>
        <dbReference type="Pfam" id="PF03109"/>
    </source>
</evidence>
<gene>
    <name evidence="4" type="primary">TPHA0I01610</name>
    <name evidence="4" type="ordered locus">TPHA_0I01610</name>
</gene>
<comment type="similarity">
    <text evidence="1">Belongs to the protein kinase superfamily. ADCK protein kinase family.</text>
</comment>
<dbReference type="InterPro" id="IPR004147">
    <property type="entry name" value="ABC1_dom"/>
</dbReference>
<evidence type="ECO:0000313" key="5">
    <source>
        <dbReference type="Proteomes" id="UP000005666"/>
    </source>
</evidence>
<sequence>MSSRAFGSRFWKYSGPFFKHSRAYRHKYNFSNKITLSTCRCILLVGASNTDSFTGFSFKDLLSPIIHNETLSPDSKGDTLEMGLYIASQRELEESKARDAELAIMQSKNILTRQLRRLVYYVTDLLEPLFVTIRFLELSIIFVPILITYPISFFGKRIYYGNDIVETQGSLVWYRLFRKALELAGPSFIKLGQWASSRTDIFPHGFCNEFSNLHSNSKPHPTKYSISKICETLNIEEDEFNTVFEEFQSKPLGIGAIAQVHLGKLSQDYFLKEHDSLGLDFYQLSSSWVAIKIIHPNARSKIRRDLKIMENFANAINALPTMEWLSLPDEVYNFSILMNLQLDLRIESLNLDKFNQNFKNSIQVKFPKSIKELSNKDVLFEEYMDAMPMDTFLKYKDLIKDIDLRKKVSDVFIDAFLQMLVLDNFVHADLHPGNVMIRFIKTNRYETKLESTESEISDIMRNLKSSMKNDDTDIFVKNLSNALQSYAAQICLIDTGLVTELNSLNRVNFIDLFNALARFNGYKAGELMIERSKSPETAINKEIFAFKVEKLVSKVKQRTFTLGTVSIGDLLDQMLGMVRAHHVRLEGDFVSVIVAILLLEGIGRRLDPHLDLFERFVSYSLIEGLI</sequence>
<dbReference type="GO" id="GO:0044289">
    <property type="term" value="C:mitochondrial inner-outer membrane contact site"/>
    <property type="evidence" value="ECO:0007669"/>
    <property type="project" value="EnsemblFungi"/>
</dbReference>
<dbReference type="GO" id="GO:0055091">
    <property type="term" value="P:phospholipid homeostasis"/>
    <property type="evidence" value="ECO:0007669"/>
    <property type="project" value="EnsemblFungi"/>
</dbReference>
<dbReference type="PANTHER" id="PTHR45890:SF1">
    <property type="entry name" value="AARF DOMAIN CONTAINING KINASE 2"/>
    <property type="match status" value="1"/>
</dbReference>
<evidence type="ECO:0000256" key="2">
    <source>
        <dbReference type="SAM" id="Coils"/>
    </source>
</evidence>
<dbReference type="GO" id="GO:0005743">
    <property type="term" value="C:mitochondrial inner membrane"/>
    <property type="evidence" value="ECO:0007669"/>
    <property type="project" value="EnsemblFungi"/>
</dbReference>
<feature type="domain" description="ABC1 atypical kinase-like" evidence="3">
    <location>
        <begin position="285"/>
        <end position="520"/>
    </location>
</feature>
<dbReference type="OrthoDB" id="1290869at2759"/>
<dbReference type="InterPro" id="IPR044095">
    <property type="entry name" value="ADCK2_dom"/>
</dbReference>